<evidence type="ECO:0000313" key="2">
    <source>
        <dbReference type="EMBL" id="TNL95358.1"/>
    </source>
</evidence>
<keyword evidence="1" id="KW-1133">Transmembrane helix</keyword>
<protein>
    <submittedName>
        <fullName evidence="2">Uncharacterized protein</fullName>
    </submittedName>
</protein>
<dbReference type="AlphaFoldDB" id="A0A5C4U1J7"/>
<dbReference type="Proteomes" id="UP000312032">
    <property type="component" value="Unassembled WGS sequence"/>
</dbReference>
<dbReference type="RefSeq" id="WP_139466329.1">
    <property type="nucleotide sequence ID" value="NZ_VDHJ01000015.1"/>
</dbReference>
<proteinExistence type="predicted"/>
<name>A0A5C4U1J7_9CORY</name>
<comment type="caution">
    <text evidence="2">The sequence shown here is derived from an EMBL/GenBank/DDBJ whole genome shotgun (WGS) entry which is preliminary data.</text>
</comment>
<reference evidence="2 3" key="1">
    <citation type="submission" date="2019-06" db="EMBL/GenBank/DDBJ databases">
        <authorList>
            <person name="Li J."/>
        </authorList>
    </citation>
    <scope>NUCLEOTIDE SEQUENCE [LARGE SCALE GENOMIC DNA]</scope>
    <source>
        <strain evidence="2 3">LMG 28165</strain>
    </source>
</reference>
<dbReference type="PROSITE" id="PS51257">
    <property type="entry name" value="PROKAR_LIPOPROTEIN"/>
    <property type="match status" value="1"/>
</dbReference>
<feature type="transmembrane region" description="Helical" evidence="1">
    <location>
        <begin position="33"/>
        <end position="53"/>
    </location>
</feature>
<accession>A0A5C4U1J7</accession>
<keyword evidence="3" id="KW-1185">Reference proteome</keyword>
<organism evidence="2 3">
    <name type="scientific">Corynebacterium tapiri</name>
    <dbReference type="NCBI Taxonomy" id="1448266"/>
    <lineage>
        <taxon>Bacteria</taxon>
        <taxon>Bacillati</taxon>
        <taxon>Actinomycetota</taxon>
        <taxon>Actinomycetes</taxon>
        <taxon>Mycobacteriales</taxon>
        <taxon>Corynebacteriaceae</taxon>
        <taxon>Corynebacterium</taxon>
    </lineage>
</organism>
<gene>
    <name evidence="2" type="ORF">FHE74_09755</name>
</gene>
<keyword evidence="1" id="KW-0472">Membrane</keyword>
<dbReference type="EMBL" id="VDHJ01000015">
    <property type="protein sequence ID" value="TNL95358.1"/>
    <property type="molecule type" value="Genomic_DNA"/>
</dbReference>
<keyword evidence="1" id="KW-0812">Transmembrane</keyword>
<evidence type="ECO:0000256" key="1">
    <source>
        <dbReference type="SAM" id="Phobius"/>
    </source>
</evidence>
<evidence type="ECO:0000313" key="3">
    <source>
        <dbReference type="Proteomes" id="UP000312032"/>
    </source>
</evidence>
<sequence length="71" mass="7886">MTRQLRHSLGAIALLLAACLVFTTVGIVPVAAFIVALFTLTGVGVVLWIRDIYLSEQSERAHFDRLRHKLP</sequence>